<keyword evidence="2" id="KW-1185">Reference proteome</keyword>
<dbReference type="AlphaFoldDB" id="A0A2G9H9X7"/>
<sequence>MNINPHPEYLILKDLVLLVYYICLTVLVKDSHYSTCFTYKIVIQPIQNCSSNRKCEQEVTSVFR</sequence>
<evidence type="ECO:0000313" key="1">
    <source>
        <dbReference type="EMBL" id="PIN14325.1"/>
    </source>
</evidence>
<accession>A0A2G9H9X7</accession>
<proteinExistence type="predicted"/>
<dbReference type="Proteomes" id="UP000231279">
    <property type="component" value="Unassembled WGS sequence"/>
</dbReference>
<dbReference type="EMBL" id="NKXS01002310">
    <property type="protein sequence ID" value="PIN14325.1"/>
    <property type="molecule type" value="Genomic_DNA"/>
</dbReference>
<evidence type="ECO:0000313" key="2">
    <source>
        <dbReference type="Proteomes" id="UP000231279"/>
    </source>
</evidence>
<comment type="caution">
    <text evidence="1">The sequence shown here is derived from an EMBL/GenBank/DDBJ whole genome shotgun (WGS) entry which is preliminary data.</text>
</comment>
<organism evidence="1 2">
    <name type="scientific">Handroanthus impetiginosus</name>
    <dbReference type="NCBI Taxonomy" id="429701"/>
    <lineage>
        <taxon>Eukaryota</taxon>
        <taxon>Viridiplantae</taxon>
        <taxon>Streptophyta</taxon>
        <taxon>Embryophyta</taxon>
        <taxon>Tracheophyta</taxon>
        <taxon>Spermatophyta</taxon>
        <taxon>Magnoliopsida</taxon>
        <taxon>eudicotyledons</taxon>
        <taxon>Gunneridae</taxon>
        <taxon>Pentapetalae</taxon>
        <taxon>asterids</taxon>
        <taxon>lamiids</taxon>
        <taxon>Lamiales</taxon>
        <taxon>Bignoniaceae</taxon>
        <taxon>Crescentiina</taxon>
        <taxon>Tabebuia alliance</taxon>
        <taxon>Handroanthus</taxon>
    </lineage>
</organism>
<reference evidence="2" key="1">
    <citation type="journal article" date="2018" name="Gigascience">
        <title>Genome assembly of the Pink Ipe (Handroanthus impetiginosus, Bignoniaceae), a highly valued, ecologically keystone Neotropical timber forest tree.</title>
        <authorList>
            <person name="Silva-Junior O.B."/>
            <person name="Grattapaglia D."/>
            <person name="Novaes E."/>
            <person name="Collevatti R.G."/>
        </authorList>
    </citation>
    <scope>NUCLEOTIDE SEQUENCE [LARGE SCALE GENOMIC DNA]</scope>
    <source>
        <strain evidence="2">cv. UFG-1</strain>
    </source>
</reference>
<protein>
    <submittedName>
        <fullName evidence="1">Uncharacterized protein</fullName>
    </submittedName>
</protein>
<name>A0A2G9H9X7_9LAMI</name>
<gene>
    <name evidence="1" type="ORF">CDL12_13048</name>
</gene>